<name>A0A7W8DNH3_9BACT</name>
<dbReference type="Gene3D" id="3.40.640.10">
    <property type="entry name" value="Type I PLP-dependent aspartate aminotransferase-like (Major domain)"/>
    <property type="match status" value="1"/>
</dbReference>
<dbReference type="GO" id="GO:0005737">
    <property type="term" value="C:cytoplasm"/>
    <property type="evidence" value="ECO:0007669"/>
    <property type="project" value="TreeGrafter"/>
</dbReference>
<evidence type="ECO:0000313" key="7">
    <source>
        <dbReference type="Proteomes" id="UP000534294"/>
    </source>
</evidence>
<dbReference type="GO" id="GO:0009086">
    <property type="term" value="P:methionine biosynthetic process"/>
    <property type="evidence" value="ECO:0007669"/>
    <property type="project" value="UniProtKB-ARBA"/>
</dbReference>
<keyword evidence="7" id="KW-1185">Reference proteome</keyword>
<protein>
    <submittedName>
        <fullName evidence="6">Cystathionine gamma-synthase</fullName>
        <ecNumber evidence="6">2.5.1.48</ecNumber>
    </submittedName>
</protein>
<dbReference type="RefSeq" id="WP_184205494.1">
    <property type="nucleotide sequence ID" value="NZ_JACHIF010000001.1"/>
</dbReference>
<dbReference type="InterPro" id="IPR015421">
    <property type="entry name" value="PyrdxlP-dep_Trfase_major"/>
</dbReference>
<dbReference type="InterPro" id="IPR015422">
    <property type="entry name" value="PyrdxlP-dep_Trfase_small"/>
</dbReference>
<dbReference type="SUPFAM" id="SSF53383">
    <property type="entry name" value="PLP-dependent transferases"/>
    <property type="match status" value="1"/>
</dbReference>
<gene>
    <name evidence="6" type="ORF">HNQ64_000778</name>
</gene>
<dbReference type="InterPro" id="IPR015424">
    <property type="entry name" value="PyrdxlP-dep_Trfase"/>
</dbReference>
<organism evidence="6 7">
    <name type="scientific">Prosthecobacter dejongeii</name>
    <dbReference type="NCBI Taxonomy" id="48465"/>
    <lineage>
        <taxon>Bacteria</taxon>
        <taxon>Pseudomonadati</taxon>
        <taxon>Verrucomicrobiota</taxon>
        <taxon>Verrucomicrobiia</taxon>
        <taxon>Verrucomicrobiales</taxon>
        <taxon>Verrucomicrobiaceae</taxon>
        <taxon>Prosthecobacter</taxon>
    </lineage>
</organism>
<dbReference type="PANTHER" id="PTHR11808:SF15">
    <property type="entry name" value="CYSTATHIONINE GAMMA-LYASE"/>
    <property type="match status" value="1"/>
</dbReference>
<dbReference type="Proteomes" id="UP000534294">
    <property type="component" value="Unassembled WGS sequence"/>
</dbReference>
<dbReference type="GO" id="GO:0019346">
    <property type="term" value="P:transsulfuration"/>
    <property type="evidence" value="ECO:0007669"/>
    <property type="project" value="InterPro"/>
</dbReference>
<dbReference type="FunFam" id="3.90.1150.10:FF:000033">
    <property type="entry name" value="Cystathionine gamma-synthase"/>
    <property type="match status" value="1"/>
</dbReference>
<proteinExistence type="inferred from homology"/>
<evidence type="ECO:0000256" key="5">
    <source>
        <dbReference type="RuleBase" id="RU362118"/>
    </source>
</evidence>
<feature type="modified residue" description="N6-(pyridoxal phosphate)lysine" evidence="4">
    <location>
        <position position="202"/>
    </location>
</feature>
<sequence length="386" mass="42144">MKEDPTVPSDARFETRAIHIGQDYRSETGAVIPPIYMTSTYETGNPGGFDYTRSGSPNYRNLQNTLASLENAQHCTVFASGVSAITAIAFGLKAGDTIVSEQNIYGCTYRLFERVLRKFNVEIEYVDLANPANYARIAEIKPALVWLESPTNPLLKILDISAIADVAHSVGATVVMDNTFASSLLQRPLDLGADLSLLSTTKYTNGHSDALGGAVCSNSAEWQEKMIFAQKALGLQPSPFDSWLTSRGVKTEALRMERHSANALELATRLEARADVKSVRYPFLPSNPQYELAKKQMSAGSGMLLADFGHTQEQALAFIRRLRLFTQAESLGGIESLVCHPATMTHASIPKDIREAAGVTDGLVRFSVGIEHVEDLWADIEQALKA</sequence>
<dbReference type="InterPro" id="IPR000277">
    <property type="entry name" value="Cys/Met-Metab_PyrdxlP-dep_enz"/>
</dbReference>
<evidence type="ECO:0000256" key="4">
    <source>
        <dbReference type="PIRSR" id="PIRSR001434-2"/>
    </source>
</evidence>
<dbReference type="AlphaFoldDB" id="A0A7W8DNH3"/>
<dbReference type="CDD" id="cd00614">
    <property type="entry name" value="CGS_like"/>
    <property type="match status" value="1"/>
</dbReference>
<dbReference type="GO" id="GO:0004123">
    <property type="term" value="F:cystathionine gamma-lyase activity"/>
    <property type="evidence" value="ECO:0007669"/>
    <property type="project" value="TreeGrafter"/>
</dbReference>
<dbReference type="GO" id="GO:0003962">
    <property type="term" value="F:cystathionine gamma-synthase activity"/>
    <property type="evidence" value="ECO:0007669"/>
    <property type="project" value="UniProtKB-EC"/>
</dbReference>
<comment type="similarity">
    <text evidence="2 5">Belongs to the trans-sulfuration enzymes family.</text>
</comment>
<dbReference type="FunFam" id="3.40.640.10:FF:000046">
    <property type="entry name" value="Cystathionine gamma-lyase"/>
    <property type="match status" value="1"/>
</dbReference>
<comment type="caution">
    <text evidence="6">The sequence shown here is derived from an EMBL/GenBank/DDBJ whole genome shotgun (WGS) entry which is preliminary data.</text>
</comment>
<reference evidence="6 7" key="1">
    <citation type="submission" date="2020-08" db="EMBL/GenBank/DDBJ databases">
        <title>Genomic Encyclopedia of Type Strains, Phase IV (KMG-IV): sequencing the most valuable type-strain genomes for metagenomic binning, comparative biology and taxonomic classification.</title>
        <authorList>
            <person name="Goeker M."/>
        </authorList>
    </citation>
    <scope>NUCLEOTIDE SEQUENCE [LARGE SCALE GENOMIC DNA]</scope>
    <source>
        <strain evidence="6 7">DSM 12251</strain>
    </source>
</reference>
<evidence type="ECO:0000313" key="6">
    <source>
        <dbReference type="EMBL" id="MBB5036544.1"/>
    </source>
</evidence>
<evidence type="ECO:0000256" key="3">
    <source>
        <dbReference type="ARBA" id="ARBA00022898"/>
    </source>
</evidence>
<evidence type="ECO:0000256" key="2">
    <source>
        <dbReference type="ARBA" id="ARBA00009077"/>
    </source>
</evidence>
<keyword evidence="3 4" id="KW-0663">Pyridoxal phosphate</keyword>
<comment type="cofactor">
    <cofactor evidence="1 5">
        <name>pyridoxal 5'-phosphate</name>
        <dbReference type="ChEBI" id="CHEBI:597326"/>
    </cofactor>
</comment>
<dbReference type="EC" id="2.5.1.48" evidence="6"/>
<accession>A0A7W8DNH3</accession>
<dbReference type="Pfam" id="PF01053">
    <property type="entry name" value="Cys_Met_Meta_PP"/>
    <property type="match status" value="1"/>
</dbReference>
<keyword evidence="6" id="KW-0808">Transferase</keyword>
<dbReference type="GO" id="GO:0030170">
    <property type="term" value="F:pyridoxal phosphate binding"/>
    <property type="evidence" value="ECO:0007669"/>
    <property type="project" value="InterPro"/>
</dbReference>
<evidence type="ECO:0000256" key="1">
    <source>
        <dbReference type="ARBA" id="ARBA00001933"/>
    </source>
</evidence>
<dbReference type="EMBL" id="JACHIF010000001">
    <property type="protein sequence ID" value="MBB5036544.1"/>
    <property type="molecule type" value="Genomic_DNA"/>
</dbReference>
<dbReference type="GO" id="GO:0019343">
    <property type="term" value="P:cysteine biosynthetic process via cystathionine"/>
    <property type="evidence" value="ECO:0007669"/>
    <property type="project" value="TreeGrafter"/>
</dbReference>
<dbReference type="PIRSF" id="PIRSF001434">
    <property type="entry name" value="CGS"/>
    <property type="match status" value="1"/>
</dbReference>
<dbReference type="Gene3D" id="3.90.1150.10">
    <property type="entry name" value="Aspartate Aminotransferase, domain 1"/>
    <property type="match status" value="1"/>
</dbReference>
<dbReference type="PANTHER" id="PTHR11808">
    <property type="entry name" value="TRANS-SULFURATION ENZYME FAMILY MEMBER"/>
    <property type="match status" value="1"/>
</dbReference>